<gene>
    <name evidence="2" type="ORF">FZEAL_6524</name>
</gene>
<reference evidence="2" key="1">
    <citation type="journal article" date="2020" name="BMC Genomics">
        <title>Correction to: Identification and distribution of gene clusters required for synthesis of sphingolipid metabolism inhibitors in diverse species of the filamentous fungus Fusarium.</title>
        <authorList>
            <person name="Kim H.S."/>
            <person name="Lohmar J.M."/>
            <person name="Busman M."/>
            <person name="Brown D.W."/>
            <person name="Naumann T.A."/>
            <person name="Divon H.H."/>
            <person name="Lysoe E."/>
            <person name="Uhlig S."/>
            <person name="Proctor R.H."/>
        </authorList>
    </citation>
    <scope>NUCLEOTIDE SEQUENCE</scope>
    <source>
        <strain evidence="2">NRRL 22465</strain>
    </source>
</reference>
<evidence type="ECO:0000256" key="1">
    <source>
        <dbReference type="SAM" id="MobiDB-lite"/>
    </source>
</evidence>
<dbReference type="EMBL" id="JABEYC010000480">
    <property type="protein sequence ID" value="KAF4976870.1"/>
    <property type="molecule type" value="Genomic_DNA"/>
</dbReference>
<dbReference type="AlphaFoldDB" id="A0A8H4UID3"/>
<dbReference type="OrthoDB" id="4356615at2759"/>
<evidence type="ECO:0000313" key="2">
    <source>
        <dbReference type="EMBL" id="KAF4976870.1"/>
    </source>
</evidence>
<protein>
    <submittedName>
        <fullName evidence="2">Uncharacterized protein</fullName>
    </submittedName>
</protein>
<feature type="compositionally biased region" description="Pro residues" evidence="1">
    <location>
        <begin position="165"/>
        <end position="174"/>
    </location>
</feature>
<keyword evidence="3" id="KW-1185">Reference proteome</keyword>
<sequence>MENEIPAIQAPDGRSSRRDRLMGKLFGAKDRKAAEQHAAANVDAFLHSSSDNLTITNPPPPPPPSSLPKLAKLDTTSISRYPQALAVNHAAQQNRPLAQGRSDPKSPRRSPRPNRKGLVVRFDDAPPDVIGEGGDESELPTRNISDRKKSRPPQPPPHRQGAYPPGRPPPPPDA</sequence>
<feature type="non-terminal residue" evidence="2">
    <location>
        <position position="174"/>
    </location>
</feature>
<dbReference type="Proteomes" id="UP000635477">
    <property type="component" value="Unassembled WGS sequence"/>
</dbReference>
<accession>A0A8H4UID3</accession>
<feature type="region of interest" description="Disordered" evidence="1">
    <location>
        <begin position="50"/>
        <end position="174"/>
    </location>
</feature>
<comment type="caution">
    <text evidence="2">The sequence shown here is derived from an EMBL/GenBank/DDBJ whole genome shotgun (WGS) entry which is preliminary data.</text>
</comment>
<feature type="compositionally biased region" description="Pro residues" evidence="1">
    <location>
        <begin position="57"/>
        <end position="66"/>
    </location>
</feature>
<proteinExistence type="predicted"/>
<name>A0A8H4UID3_9HYPO</name>
<reference evidence="2" key="2">
    <citation type="submission" date="2020-05" db="EMBL/GenBank/DDBJ databases">
        <authorList>
            <person name="Kim H.-S."/>
            <person name="Proctor R.H."/>
            <person name="Brown D.W."/>
        </authorList>
    </citation>
    <scope>NUCLEOTIDE SEQUENCE</scope>
    <source>
        <strain evidence="2">NRRL 22465</strain>
    </source>
</reference>
<evidence type="ECO:0000313" key="3">
    <source>
        <dbReference type="Proteomes" id="UP000635477"/>
    </source>
</evidence>
<organism evidence="2 3">
    <name type="scientific">Fusarium zealandicum</name>
    <dbReference type="NCBI Taxonomy" id="1053134"/>
    <lineage>
        <taxon>Eukaryota</taxon>
        <taxon>Fungi</taxon>
        <taxon>Dikarya</taxon>
        <taxon>Ascomycota</taxon>
        <taxon>Pezizomycotina</taxon>
        <taxon>Sordariomycetes</taxon>
        <taxon>Hypocreomycetidae</taxon>
        <taxon>Hypocreales</taxon>
        <taxon>Nectriaceae</taxon>
        <taxon>Fusarium</taxon>
        <taxon>Fusarium staphyleae species complex</taxon>
    </lineage>
</organism>